<evidence type="ECO:0000313" key="2">
    <source>
        <dbReference type="Proteomes" id="UP000308600"/>
    </source>
</evidence>
<gene>
    <name evidence="1" type="ORF">BDN72DRAFT_378723</name>
</gene>
<accession>A0ACD3B392</accession>
<evidence type="ECO:0000313" key="1">
    <source>
        <dbReference type="EMBL" id="TFK72089.1"/>
    </source>
</evidence>
<organism evidence="1 2">
    <name type="scientific">Pluteus cervinus</name>
    <dbReference type="NCBI Taxonomy" id="181527"/>
    <lineage>
        <taxon>Eukaryota</taxon>
        <taxon>Fungi</taxon>
        <taxon>Dikarya</taxon>
        <taxon>Basidiomycota</taxon>
        <taxon>Agaricomycotina</taxon>
        <taxon>Agaricomycetes</taxon>
        <taxon>Agaricomycetidae</taxon>
        <taxon>Agaricales</taxon>
        <taxon>Pluteineae</taxon>
        <taxon>Pluteaceae</taxon>
        <taxon>Pluteus</taxon>
    </lineage>
</organism>
<reference evidence="1 2" key="1">
    <citation type="journal article" date="2019" name="Nat. Ecol. Evol.">
        <title>Megaphylogeny resolves global patterns of mushroom evolution.</title>
        <authorList>
            <person name="Varga T."/>
            <person name="Krizsan K."/>
            <person name="Foldi C."/>
            <person name="Dima B."/>
            <person name="Sanchez-Garcia M."/>
            <person name="Sanchez-Ramirez S."/>
            <person name="Szollosi G.J."/>
            <person name="Szarkandi J.G."/>
            <person name="Papp V."/>
            <person name="Albert L."/>
            <person name="Andreopoulos W."/>
            <person name="Angelini C."/>
            <person name="Antonin V."/>
            <person name="Barry K.W."/>
            <person name="Bougher N.L."/>
            <person name="Buchanan P."/>
            <person name="Buyck B."/>
            <person name="Bense V."/>
            <person name="Catcheside P."/>
            <person name="Chovatia M."/>
            <person name="Cooper J."/>
            <person name="Damon W."/>
            <person name="Desjardin D."/>
            <person name="Finy P."/>
            <person name="Geml J."/>
            <person name="Haridas S."/>
            <person name="Hughes K."/>
            <person name="Justo A."/>
            <person name="Karasinski D."/>
            <person name="Kautmanova I."/>
            <person name="Kiss B."/>
            <person name="Kocsube S."/>
            <person name="Kotiranta H."/>
            <person name="LaButti K.M."/>
            <person name="Lechner B.E."/>
            <person name="Liimatainen K."/>
            <person name="Lipzen A."/>
            <person name="Lukacs Z."/>
            <person name="Mihaltcheva S."/>
            <person name="Morgado L.N."/>
            <person name="Niskanen T."/>
            <person name="Noordeloos M.E."/>
            <person name="Ohm R.A."/>
            <person name="Ortiz-Santana B."/>
            <person name="Ovrebo C."/>
            <person name="Racz N."/>
            <person name="Riley R."/>
            <person name="Savchenko A."/>
            <person name="Shiryaev A."/>
            <person name="Soop K."/>
            <person name="Spirin V."/>
            <person name="Szebenyi C."/>
            <person name="Tomsovsky M."/>
            <person name="Tulloss R.E."/>
            <person name="Uehling J."/>
            <person name="Grigoriev I.V."/>
            <person name="Vagvolgyi C."/>
            <person name="Papp T."/>
            <person name="Martin F.M."/>
            <person name="Miettinen O."/>
            <person name="Hibbett D.S."/>
            <person name="Nagy L.G."/>
        </authorList>
    </citation>
    <scope>NUCLEOTIDE SEQUENCE [LARGE SCALE GENOMIC DNA]</scope>
    <source>
        <strain evidence="1 2">NL-1719</strain>
    </source>
</reference>
<proteinExistence type="predicted"/>
<protein>
    <submittedName>
        <fullName evidence="1">Uncharacterized protein</fullName>
    </submittedName>
</protein>
<keyword evidence="2" id="KW-1185">Reference proteome</keyword>
<dbReference type="EMBL" id="ML208289">
    <property type="protein sequence ID" value="TFK72089.1"/>
    <property type="molecule type" value="Genomic_DNA"/>
</dbReference>
<dbReference type="Proteomes" id="UP000308600">
    <property type="component" value="Unassembled WGS sequence"/>
</dbReference>
<sequence length="679" mass="76215">MRRSWFSPPDRREITLILISLSIFTLSYNLDASLRLLGVEPLSAEGAVQSAFLNGLGGLGLPVGLGALSGSKMIGRDGRKLPGRRDEWENEVWGEWEWEVGFVAGEDGKRVRSENGSEEDGGGKTKAKKLSSSAAATMSGGAGTPGVTPQEERRLNTDLRHKAYWLDEEVRKEVVDEMWKREGGQQLLSTARNGVERDTADKGIMWWRDDVPSTKVLVHLPGHTILDNVILFNGSAYLVRDQTTSNIPPLGEMVQRSEFDGDEATQEWVVIDKNEASSVFGDFGGIIRGVSWLSNDPTPHNSTLFSLWRLYTLLERNLSTTGLTTLPQPRRLILPHTTPFSDPPPDNPFTRRTRSPTGFHPYLPKVIFPKMGVLYKEDWEDYMKMERPFLLERIVLVDRRVAVKMDGVMGRPGYGRLIEESVHGFGLGGHQHGHGHGHSKEEEEHDHTHDDDDEGEKYGEDGHDSSSQLWFEPIRLSLTKFLGVPDDLEEMAMMRSKAGLLGDLFNKILGRNKIKKVVTYIHTQGELVGGGVNKLAKEDHERLVEGLKEMVAQREGKWNKWEVNVVSSVDWETGWNERLDSIAKSSIILGVHGPHLMDSIFMKRTPWSTLFELFPFDSFSREYEVAVKSVGLGYTAWSGTQKYADDLPPISLSEGKEQIVKIDVDAVLENVKQVLHQMP</sequence>
<name>A0ACD3B392_9AGAR</name>